<comment type="caution">
    <text evidence="1">The sequence shown here is derived from an EMBL/GenBank/DDBJ whole genome shotgun (WGS) entry which is preliminary data.</text>
</comment>
<reference evidence="1 2" key="1">
    <citation type="submission" date="2013-01" db="EMBL/GenBank/DDBJ databases">
        <authorList>
            <person name="Harkins D.M."/>
            <person name="Durkin A.S."/>
            <person name="Brinkac L.M."/>
            <person name="Haft D.H."/>
            <person name="Selengut J.D."/>
            <person name="Sanka R."/>
            <person name="DePew J."/>
            <person name="Purushe J."/>
            <person name="Galloway R.L."/>
            <person name="Vinetz J.M."/>
            <person name="Sutton G.G."/>
            <person name="Nierman W.C."/>
            <person name="Fouts D.E."/>
        </authorList>
    </citation>
    <scope>NUCLEOTIDE SEQUENCE [LARGE SCALE GENOMIC DNA]</scope>
    <source>
        <strain evidence="1 2">79601</strain>
    </source>
</reference>
<dbReference type="AlphaFoldDB" id="M6CMK7"/>
<name>M6CMK7_9LEPT</name>
<evidence type="ECO:0000313" key="2">
    <source>
        <dbReference type="Proteomes" id="UP000011988"/>
    </source>
</evidence>
<gene>
    <name evidence="1" type="ORF">LEP1GSC194_1926</name>
</gene>
<organism evidence="1 2">
    <name type="scientific">Leptospira alstonii serovar Sichuan str. 79601</name>
    <dbReference type="NCBI Taxonomy" id="1218565"/>
    <lineage>
        <taxon>Bacteria</taxon>
        <taxon>Pseudomonadati</taxon>
        <taxon>Spirochaetota</taxon>
        <taxon>Spirochaetia</taxon>
        <taxon>Leptospirales</taxon>
        <taxon>Leptospiraceae</taxon>
        <taxon>Leptospira</taxon>
    </lineage>
</organism>
<accession>M6CMK7</accession>
<dbReference type="Proteomes" id="UP000011988">
    <property type="component" value="Unassembled WGS sequence"/>
</dbReference>
<protein>
    <submittedName>
        <fullName evidence="1">Uncharacterized protein</fullName>
    </submittedName>
</protein>
<proteinExistence type="predicted"/>
<dbReference type="EMBL" id="ANIK01000073">
    <property type="protein sequence ID" value="EMJ92954.1"/>
    <property type="molecule type" value="Genomic_DNA"/>
</dbReference>
<dbReference type="PATRIC" id="fig|1218565.3.peg.3347"/>
<sequence>MFPEKQESNVLSNPDRYTKGKQVSQSLKGFCMKFLFPSFVSDELRFKKQNSSGVLGFFSNITKKMEKKDAIEKERNLVKQTLGPSLRYTMIIE</sequence>
<evidence type="ECO:0000313" key="1">
    <source>
        <dbReference type="EMBL" id="EMJ92954.1"/>
    </source>
</evidence>